<protein>
    <submittedName>
        <fullName evidence="2">Uncharacterized protein</fullName>
    </submittedName>
</protein>
<dbReference type="EMBL" id="OU899034">
    <property type="protein sequence ID" value="CAH1716517.1"/>
    <property type="molecule type" value="Genomic_DNA"/>
</dbReference>
<evidence type="ECO:0000313" key="3">
    <source>
        <dbReference type="Proteomes" id="UP001154329"/>
    </source>
</evidence>
<evidence type="ECO:0000256" key="1">
    <source>
        <dbReference type="SAM" id="Phobius"/>
    </source>
</evidence>
<organism evidence="2 3">
    <name type="scientific">Aphis gossypii</name>
    <name type="common">Cotton aphid</name>
    <dbReference type="NCBI Taxonomy" id="80765"/>
    <lineage>
        <taxon>Eukaryota</taxon>
        <taxon>Metazoa</taxon>
        <taxon>Ecdysozoa</taxon>
        <taxon>Arthropoda</taxon>
        <taxon>Hexapoda</taxon>
        <taxon>Insecta</taxon>
        <taxon>Pterygota</taxon>
        <taxon>Neoptera</taxon>
        <taxon>Paraneoptera</taxon>
        <taxon>Hemiptera</taxon>
        <taxon>Sternorrhyncha</taxon>
        <taxon>Aphidomorpha</taxon>
        <taxon>Aphidoidea</taxon>
        <taxon>Aphididae</taxon>
        <taxon>Aphidini</taxon>
        <taxon>Aphis</taxon>
        <taxon>Aphis</taxon>
    </lineage>
</organism>
<sequence>MRSLYMICFSNIFFVSSIYYFFSVVSTYSYTYTIRLSAGGYPSDPTDLDLHFVHISCTGTTHVNILCDLCVGAVFILIILFSYIDCIFLFFKIFKTRFLNSMTKKNHFCEIINILHSTAAARREYCIVCIVCNPHKIR</sequence>
<keyword evidence="1" id="KW-0812">Transmembrane</keyword>
<keyword evidence="1" id="KW-0472">Membrane</keyword>
<evidence type="ECO:0000313" key="2">
    <source>
        <dbReference type="EMBL" id="CAH1716517.1"/>
    </source>
</evidence>
<keyword evidence="3" id="KW-1185">Reference proteome</keyword>
<feature type="transmembrane region" description="Helical" evidence="1">
    <location>
        <begin position="71"/>
        <end position="94"/>
    </location>
</feature>
<dbReference type="AlphaFoldDB" id="A0A9P0IUY2"/>
<proteinExistence type="predicted"/>
<dbReference type="Proteomes" id="UP001154329">
    <property type="component" value="Chromosome 1"/>
</dbReference>
<keyword evidence="1" id="KW-1133">Transmembrane helix</keyword>
<accession>A0A9P0IUY2</accession>
<gene>
    <name evidence="2" type="ORF">APHIGO_LOCUS3597</name>
</gene>
<name>A0A9P0IUY2_APHGO</name>
<reference evidence="2" key="1">
    <citation type="submission" date="2022-02" db="EMBL/GenBank/DDBJ databases">
        <authorList>
            <person name="King R."/>
        </authorList>
    </citation>
    <scope>NUCLEOTIDE SEQUENCE</scope>
</reference>
<feature type="transmembrane region" description="Helical" evidence="1">
    <location>
        <begin position="12"/>
        <end position="31"/>
    </location>
</feature>
<reference evidence="2" key="2">
    <citation type="submission" date="2022-10" db="EMBL/GenBank/DDBJ databases">
        <authorList>
            <consortium name="ENA_rothamsted_submissions"/>
            <consortium name="culmorum"/>
            <person name="King R."/>
        </authorList>
    </citation>
    <scope>NUCLEOTIDE SEQUENCE</scope>
</reference>